<organism evidence="4 5">
    <name type="scientific">Lepidopterella palustris CBS 459.81</name>
    <dbReference type="NCBI Taxonomy" id="1314670"/>
    <lineage>
        <taxon>Eukaryota</taxon>
        <taxon>Fungi</taxon>
        <taxon>Dikarya</taxon>
        <taxon>Ascomycota</taxon>
        <taxon>Pezizomycotina</taxon>
        <taxon>Dothideomycetes</taxon>
        <taxon>Pleosporomycetidae</taxon>
        <taxon>Mytilinidiales</taxon>
        <taxon>Argynnaceae</taxon>
        <taxon>Lepidopterella</taxon>
    </lineage>
</organism>
<evidence type="ECO:0000313" key="4">
    <source>
        <dbReference type="EMBL" id="OCK81852.1"/>
    </source>
</evidence>
<dbReference type="SUPFAM" id="SSF75217">
    <property type="entry name" value="alpha/beta knot"/>
    <property type="match status" value="1"/>
</dbReference>
<dbReference type="GO" id="GO:0003723">
    <property type="term" value="F:RNA binding"/>
    <property type="evidence" value="ECO:0007669"/>
    <property type="project" value="InterPro"/>
</dbReference>
<dbReference type="GO" id="GO:0016423">
    <property type="term" value="F:tRNA (guanine) methyltransferase activity"/>
    <property type="evidence" value="ECO:0007669"/>
    <property type="project" value="InterPro"/>
</dbReference>
<feature type="domain" description="tRNA/rRNA methyltransferase SpoU type" evidence="3">
    <location>
        <begin position="868"/>
        <end position="1012"/>
    </location>
</feature>
<dbReference type="InterPro" id="IPR001537">
    <property type="entry name" value="SpoU_MeTrfase"/>
</dbReference>
<name>A0A8E2ED93_9PEZI</name>
<gene>
    <name evidence="4" type="ORF">K432DRAFT_350167</name>
</gene>
<evidence type="ECO:0000256" key="1">
    <source>
        <dbReference type="ARBA" id="ARBA00022603"/>
    </source>
</evidence>
<dbReference type="OrthoDB" id="241340at2759"/>
<sequence length="1025" mass="115069">MFSGPAFRLWYRWVYQAGRYGPSQADFQDDNYWMLLQTGLLAGFSEQRKLCLAILTRSLYLLEINISTNHMSIMLKDRKIYESQYEKYCFLFGTIVLDRYPNQVSACCGDLSSMMSAESLIHQSWMTTLLSAAISPKVQDGIRKIIGCWYMEFVTQSKASPDAREFLMEGFLPWATQGFLFTSSILTSHHSTVCTHSSQLIGLVQAHVQNCSDNSTRLSLLRDILRFVLEKKGSIFPYALLSLVEGLLGGFKSTGSLGSILPFDIELIVQVSSQTGFAEIARDLCTAHCMAFTIKTSHEMCSSVQGFRILEERWNEIAGNSQSKQAVSMDQDTGPLRNDTARQRSLQAFSDQLRESNHRLLQGEGLIQACNYVLGVLEANDSTGISPQLLHHALDAIWDEFDTQEFPRTIVMKLPSLFLHTNCIRLCIGKEENTTNSQSVKDLLSLVAKFVRTMHRLSEGRPYALTPLTRSIRNVCLLLPDAIDSLGLEDFLVRFANNLPQPKPEFLLEAAFAGNLQDYLPQRTYASYYDQREWFGYACVIDLLNRFPEGQLKTAKRVLDRLLQAWVAQKVPVNIITKWKTILQLHMMVILSEFCILRNDSTEMSRYLKSFMDVLGMEPWPRYRYLLEWILARLYLHSPEHRDNILDLLEAQEDSTPKHTASLIKIAVTVASFVDTPHTFTLRLMTLLVTLCASSKVAIRHESHWAFPSVWDTAESRGWTDLLSNPAFAALNAHIRSLDKFQITSAEYSSRTLKLDQGNDHTLWNLFQGDYMRVDPPERELVTIADFEELWAEDPNLEAKLPPPRIPLGSPTTPISDPAPATNLETPNTTIINSTPTLPPSIPLQTKSSTWQTTLLPSGPSPGRATSLILIASLITNPHNLGGLSRAAEIFGASALYMPSLATLAHRDFLSVSVTSHKHIPIYALCPAELPEFLVDRKREGWSVVCVEQTDQSLVLGEGGTRLPRRCVLVLGSEKGGVPGEVLAESDGCVEIRQWGVTRSLNVQTAAAIALFEWQRVWGEGGREG</sequence>
<dbReference type="PANTHER" id="PTHR12029">
    <property type="entry name" value="RNA METHYLTRANSFERASE"/>
    <property type="match status" value="1"/>
</dbReference>
<evidence type="ECO:0000259" key="3">
    <source>
        <dbReference type="Pfam" id="PF00588"/>
    </source>
</evidence>
<dbReference type="Pfam" id="PF00588">
    <property type="entry name" value="SpoU_methylase"/>
    <property type="match status" value="1"/>
</dbReference>
<dbReference type="InterPro" id="IPR029026">
    <property type="entry name" value="tRNA_m1G_MTases_N"/>
</dbReference>
<dbReference type="InterPro" id="IPR045330">
    <property type="entry name" value="TRM3/TARBP1"/>
</dbReference>
<dbReference type="EMBL" id="KV744906">
    <property type="protein sequence ID" value="OCK81852.1"/>
    <property type="molecule type" value="Genomic_DNA"/>
</dbReference>
<keyword evidence="1" id="KW-0489">Methyltransferase</keyword>
<dbReference type="Proteomes" id="UP000250266">
    <property type="component" value="Unassembled WGS sequence"/>
</dbReference>
<proteinExistence type="predicted"/>
<keyword evidence="2" id="KW-0808">Transferase</keyword>
<dbReference type="InterPro" id="IPR029028">
    <property type="entry name" value="Alpha/beta_knot_MTases"/>
</dbReference>
<keyword evidence="5" id="KW-1185">Reference proteome</keyword>
<reference evidence="4 5" key="1">
    <citation type="journal article" date="2016" name="Nat. Commun.">
        <title>Ectomycorrhizal ecology is imprinted in the genome of the dominant symbiotic fungus Cenococcum geophilum.</title>
        <authorList>
            <consortium name="DOE Joint Genome Institute"/>
            <person name="Peter M."/>
            <person name="Kohler A."/>
            <person name="Ohm R.A."/>
            <person name="Kuo A."/>
            <person name="Krutzmann J."/>
            <person name="Morin E."/>
            <person name="Arend M."/>
            <person name="Barry K.W."/>
            <person name="Binder M."/>
            <person name="Choi C."/>
            <person name="Clum A."/>
            <person name="Copeland A."/>
            <person name="Grisel N."/>
            <person name="Haridas S."/>
            <person name="Kipfer T."/>
            <person name="LaButti K."/>
            <person name="Lindquist E."/>
            <person name="Lipzen A."/>
            <person name="Maire R."/>
            <person name="Meier B."/>
            <person name="Mihaltcheva S."/>
            <person name="Molinier V."/>
            <person name="Murat C."/>
            <person name="Poggeler S."/>
            <person name="Quandt C.A."/>
            <person name="Sperisen C."/>
            <person name="Tritt A."/>
            <person name="Tisserant E."/>
            <person name="Crous P.W."/>
            <person name="Henrissat B."/>
            <person name="Nehls U."/>
            <person name="Egli S."/>
            <person name="Spatafora J.W."/>
            <person name="Grigoriev I.V."/>
            <person name="Martin F.M."/>
        </authorList>
    </citation>
    <scope>NUCLEOTIDE SEQUENCE [LARGE SCALE GENOMIC DNA]</scope>
    <source>
        <strain evidence="4 5">CBS 459.81</strain>
    </source>
</reference>
<accession>A0A8E2ED93</accession>
<evidence type="ECO:0000256" key="2">
    <source>
        <dbReference type="ARBA" id="ARBA00022679"/>
    </source>
</evidence>
<dbReference type="AlphaFoldDB" id="A0A8E2ED93"/>
<protein>
    <recommendedName>
        <fullName evidence="3">tRNA/rRNA methyltransferase SpoU type domain-containing protein</fullName>
    </recommendedName>
</protein>
<dbReference type="InterPro" id="IPR044748">
    <property type="entry name" value="Trm3/TARBP1_C"/>
</dbReference>
<dbReference type="PANTHER" id="PTHR12029:SF11">
    <property type="entry name" value="METHYLTRANSFERASE TARBP1-RELATED"/>
    <property type="match status" value="1"/>
</dbReference>
<dbReference type="CDD" id="cd18091">
    <property type="entry name" value="SpoU-like_TRM3-like"/>
    <property type="match status" value="1"/>
</dbReference>
<dbReference type="GO" id="GO:0030488">
    <property type="term" value="P:tRNA methylation"/>
    <property type="evidence" value="ECO:0007669"/>
    <property type="project" value="InterPro"/>
</dbReference>
<evidence type="ECO:0000313" key="5">
    <source>
        <dbReference type="Proteomes" id="UP000250266"/>
    </source>
</evidence>
<dbReference type="Gene3D" id="3.40.1280.10">
    <property type="match status" value="1"/>
</dbReference>